<gene>
    <name evidence="1" type="ORF">THSYN_11450</name>
</gene>
<organism evidence="1 2">
    <name type="scientific">Candidatus Thiodictyon syntrophicum</name>
    <dbReference type="NCBI Taxonomy" id="1166950"/>
    <lineage>
        <taxon>Bacteria</taxon>
        <taxon>Pseudomonadati</taxon>
        <taxon>Pseudomonadota</taxon>
        <taxon>Gammaproteobacteria</taxon>
        <taxon>Chromatiales</taxon>
        <taxon>Chromatiaceae</taxon>
        <taxon>Thiodictyon</taxon>
    </lineage>
</organism>
<dbReference type="OrthoDB" id="5427121at2"/>
<dbReference type="EMBL" id="CP020370">
    <property type="protein sequence ID" value="AUB81505.1"/>
    <property type="molecule type" value="Genomic_DNA"/>
</dbReference>
<sequence length="136" mass="14257">MSLSLPAAADLAQTAAAFAHWRNTTSQGARIPAELWSRAVELAARHGVSKVAATLRLDYAGLKRRLTARTAPPPVPTTAPPAFVEMMLGLPPSGPGCVLTLSDARGRSLRIEWTGTATGEVATVARSLWEAAPCSL</sequence>
<keyword evidence="2" id="KW-1185">Reference proteome</keyword>
<name>A0A2K8U7I1_9GAMM</name>
<dbReference type="AlphaFoldDB" id="A0A2K8U7I1"/>
<accession>A0A2K8U7I1</accession>
<proteinExistence type="predicted"/>
<dbReference type="Proteomes" id="UP000232638">
    <property type="component" value="Chromosome"/>
</dbReference>
<reference evidence="1 2" key="1">
    <citation type="submission" date="2017-03" db="EMBL/GenBank/DDBJ databases">
        <title>Complete genome sequence of Candidatus 'Thiodictyon syntrophicum' sp. nov. strain Cad16T, a photolithoautotroph purple sulfur bacterium isolated from an alpine meromictic lake.</title>
        <authorList>
            <person name="Luedin S.M."/>
            <person name="Pothier J.F."/>
            <person name="Danza F."/>
            <person name="Storelli N."/>
            <person name="Wittwer M."/>
            <person name="Tonolla M."/>
        </authorList>
    </citation>
    <scope>NUCLEOTIDE SEQUENCE [LARGE SCALE GENOMIC DNA]</scope>
    <source>
        <strain evidence="1 2">Cad16T</strain>
    </source>
</reference>
<protein>
    <submittedName>
        <fullName evidence="1">Uncharacterized protein</fullName>
    </submittedName>
</protein>
<evidence type="ECO:0000313" key="2">
    <source>
        <dbReference type="Proteomes" id="UP000232638"/>
    </source>
</evidence>
<dbReference type="RefSeq" id="WP_100919276.1">
    <property type="nucleotide sequence ID" value="NZ_CP020370.1"/>
</dbReference>
<dbReference type="KEGG" id="tsy:THSYN_11450"/>
<evidence type="ECO:0000313" key="1">
    <source>
        <dbReference type="EMBL" id="AUB81505.1"/>
    </source>
</evidence>